<name>A0A9P0XAH2_PIEBR</name>
<dbReference type="EMBL" id="CALOZG010000011">
    <property type="protein sequence ID" value="CAH4030780.1"/>
    <property type="molecule type" value="Genomic_DNA"/>
</dbReference>
<organism evidence="1 2">
    <name type="scientific">Pieris brassicae</name>
    <name type="common">White butterfly</name>
    <name type="synonym">Large white butterfly</name>
    <dbReference type="NCBI Taxonomy" id="7116"/>
    <lineage>
        <taxon>Eukaryota</taxon>
        <taxon>Metazoa</taxon>
        <taxon>Ecdysozoa</taxon>
        <taxon>Arthropoda</taxon>
        <taxon>Hexapoda</taxon>
        <taxon>Insecta</taxon>
        <taxon>Pterygota</taxon>
        <taxon>Neoptera</taxon>
        <taxon>Endopterygota</taxon>
        <taxon>Lepidoptera</taxon>
        <taxon>Glossata</taxon>
        <taxon>Ditrysia</taxon>
        <taxon>Papilionoidea</taxon>
        <taxon>Pieridae</taxon>
        <taxon>Pierinae</taxon>
        <taxon>Pieris</taxon>
    </lineage>
</organism>
<evidence type="ECO:0000313" key="1">
    <source>
        <dbReference type="EMBL" id="CAH4030780.1"/>
    </source>
</evidence>
<evidence type="ECO:0000313" key="2">
    <source>
        <dbReference type="Proteomes" id="UP001152562"/>
    </source>
</evidence>
<sequence>MSRKKKIIKEVTKVKKQGYDPKHRLQVRLKQEIRFRKRCQRQNKNNQTSTEAKVSALLKNVRVPEIVKKKLLLSEVITKHLKDRYSNLKKHSEKKKYYEIVHPNTITETHSSEA</sequence>
<dbReference type="AlphaFoldDB" id="A0A9P0XAH2"/>
<protein>
    <submittedName>
        <fullName evidence="1">Uncharacterized protein</fullName>
    </submittedName>
</protein>
<dbReference type="Proteomes" id="UP001152562">
    <property type="component" value="Unassembled WGS sequence"/>
</dbReference>
<keyword evidence="2" id="KW-1185">Reference proteome</keyword>
<reference evidence="1" key="1">
    <citation type="submission" date="2022-05" db="EMBL/GenBank/DDBJ databases">
        <authorList>
            <person name="Okamura Y."/>
        </authorList>
    </citation>
    <scope>NUCLEOTIDE SEQUENCE</scope>
</reference>
<gene>
    <name evidence="1" type="ORF">PIBRA_LOCUS7388</name>
</gene>
<comment type="caution">
    <text evidence="1">The sequence shown here is derived from an EMBL/GenBank/DDBJ whole genome shotgun (WGS) entry which is preliminary data.</text>
</comment>
<accession>A0A9P0XAH2</accession>
<proteinExistence type="predicted"/>